<feature type="region of interest" description="Disordered" evidence="1">
    <location>
        <begin position="22"/>
        <end position="209"/>
    </location>
</feature>
<dbReference type="Gene3D" id="3.10.100.10">
    <property type="entry name" value="Mannose-Binding Protein A, subunit A"/>
    <property type="match status" value="2"/>
</dbReference>
<dbReference type="Pfam" id="PF00059">
    <property type="entry name" value="Lectin_C"/>
    <property type="match status" value="1"/>
</dbReference>
<name>A0A835TH54_CHLIN</name>
<evidence type="ECO:0000256" key="2">
    <source>
        <dbReference type="SAM" id="SignalP"/>
    </source>
</evidence>
<feature type="compositionally biased region" description="Pro residues" evidence="1">
    <location>
        <begin position="125"/>
        <end position="204"/>
    </location>
</feature>
<feature type="compositionally biased region" description="Pro residues" evidence="1">
    <location>
        <begin position="99"/>
        <end position="112"/>
    </location>
</feature>
<evidence type="ECO:0000313" key="5">
    <source>
        <dbReference type="Proteomes" id="UP000650467"/>
    </source>
</evidence>
<keyword evidence="5" id="KW-1185">Reference proteome</keyword>
<dbReference type="SMART" id="SM00034">
    <property type="entry name" value="CLECT"/>
    <property type="match status" value="2"/>
</dbReference>
<dbReference type="InterPro" id="IPR016186">
    <property type="entry name" value="C-type_lectin-like/link_sf"/>
</dbReference>
<keyword evidence="2" id="KW-0732">Signal</keyword>
<dbReference type="InterPro" id="IPR016187">
    <property type="entry name" value="CTDL_fold"/>
</dbReference>
<evidence type="ECO:0000313" key="4">
    <source>
        <dbReference type="EMBL" id="KAG2440239.1"/>
    </source>
</evidence>
<dbReference type="PANTHER" id="PTHR22802">
    <property type="entry name" value="C-TYPE LECTIN SUPERFAMILY MEMBER"/>
    <property type="match status" value="1"/>
</dbReference>
<feature type="signal peptide" evidence="2">
    <location>
        <begin position="1"/>
        <end position="23"/>
    </location>
</feature>
<feature type="chain" id="PRO_5033058861" description="C-type lectin domain-containing protein" evidence="2">
    <location>
        <begin position="24"/>
        <end position="508"/>
    </location>
</feature>
<sequence>MARRWQAAVALLLLAVCVAPALAQKKKPPPSPLSLGLCRRGKCPPPPTEGGSDTPVESPPPPAGGKKTSSPPPGTTLGLCRRGKCPPPPAGGGEQQTASPPPPFKKASPPPADGSGRGLCRRGKCPPPPVEQADASPPPPPPKMSPPPSPPPVAASASPPPSPPPPAPPPPSPPPPDPPPPSPPPPNPPPPDPPPPSPPPPNPPIASTSSFGKFVMGNYTYEFLQKALKFPDAEAHCNSRGGNLVSLTTFEESSAIIAKVAELGLYGRMMDPGSTASLDLWIGLRTNLTANAFWTDGNGLTYLPSLFLGGIDTYADGTCYTLSCRADNNCKWSAVLPPAEGCVNITRNNFICKYDTSLIKLTWQDTGFNSSYALFKPAFPGQTYFFANFMCTKINGRLVTPNSDAEYRMILNKVFEVYSANTTFTPGELDNIGNLRLWIGLFFQTSLADSFWQDGTRADQNPLAYKVSLQLPQTCYAIHCRSNFCDWLPIWCGTYLPGFLCEVRGAYF</sequence>
<protein>
    <recommendedName>
        <fullName evidence="3">C-type lectin domain-containing protein</fullName>
    </recommendedName>
</protein>
<proteinExistence type="predicted"/>
<reference evidence="4" key="1">
    <citation type="journal article" date="2020" name="bioRxiv">
        <title>Comparative genomics of Chlamydomonas.</title>
        <authorList>
            <person name="Craig R.J."/>
            <person name="Hasan A.R."/>
            <person name="Ness R.W."/>
            <person name="Keightley P.D."/>
        </authorList>
    </citation>
    <scope>NUCLEOTIDE SEQUENCE</scope>
    <source>
        <strain evidence="4">SAG 7.73</strain>
    </source>
</reference>
<dbReference type="CDD" id="cd00037">
    <property type="entry name" value="CLECT"/>
    <property type="match status" value="2"/>
</dbReference>
<dbReference type="InterPro" id="IPR001304">
    <property type="entry name" value="C-type_lectin-like"/>
</dbReference>
<gene>
    <name evidence="4" type="ORF">HXX76_004351</name>
</gene>
<dbReference type="EMBL" id="JAEHOC010000007">
    <property type="protein sequence ID" value="KAG2440239.1"/>
    <property type="molecule type" value="Genomic_DNA"/>
</dbReference>
<dbReference type="PROSITE" id="PS50041">
    <property type="entry name" value="C_TYPE_LECTIN_2"/>
    <property type="match status" value="1"/>
</dbReference>
<dbReference type="AlphaFoldDB" id="A0A835TH54"/>
<comment type="caution">
    <text evidence="4">The sequence shown here is derived from an EMBL/GenBank/DDBJ whole genome shotgun (WGS) entry which is preliminary data.</text>
</comment>
<dbReference type="Proteomes" id="UP000650467">
    <property type="component" value="Unassembled WGS sequence"/>
</dbReference>
<accession>A0A835TH54</accession>
<dbReference type="PANTHER" id="PTHR22802:SF458">
    <property type="entry name" value="C-TYPE LECTIN DOMAIN-CONTAINING PROTEIN"/>
    <property type="match status" value="1"/>
</dbReference>
<dbReference type="OrthoDB" id="441660at2759"/>
<feature type="domain" description="C-type lectin" evidence="3">
    <location>
        <begin position="216"/>
        <end position="333"/>
    </location>
</feature>
<organism evidence="4 5">
    <name type="scientific">Chlamydomonas incerta</name>
    <dbReference type="NCBI Taxonomy" id="51695"/>
    <lineage>
        <taxon>Eukaryota</taxon>
        <taxon>Viridiplantae</taxon>
        <taxon>Chlorophyta</taxon>
        <taxon>core chlorophytes</taxon>
        <taxon>Chlorophyceae</taxon>
        <taxon>CS clade</taxon>
        <taxon>Chlamydomonadales</taxon>
        <taxon>Chlamydomonadaceae</taxon>
        <taxon>Chlamydomonas</taxon>
    </lineage>
</organism>
<dbReference type="SUPFAM" id="SSF56436">
    <property type="entry name" value="C-type lectin-like"/>
    <property type="match status" value="2"/>
</dbReference>
<evidence type="ECO:0000256" key="1">
    <source>
        <dbReference type="SAM" id="MobiDB-lite"/>
    </source>
</evidence>
<evidence type="ECO:0000259" key="3">
    <source>
        <dbReference type="PROSITE" id="PS50041"/>
    </source>
</evidence>
<dbReference type="InterPro" id="IPR051004">
    <property type="entry name" value="DC-SIGN_domain-containing"/>
</dbReference>